<comment type="caution">
    <text evidence="1">The sequence shown here is derived from an EMBL/GenBank/DDBJ whole genome shotgun (WGS) entry which is preliminary data.</text>
</comment>
<keyword evidence="2" id="KW-1185">Reference proteome</keyword>
<dbReference type="EMBL" id="BMPE01000001">
    <property type="protein sequence ID" value="GGK91593.1"/>
    <property type="molecule type" value="Genomic_DNA"/>
</dbReference>
<protein>
    <recommendedName>
        <fullName evidence="3">Transcriptional regulator</fullName>
    </recommendedName>
</protein>
<accession>A0ABQ2FGR9</accession>
<sequence length="62" mass="6628">MTTAEKLKAIQAKVQADRVSLRSIARGTALSMNTVRAAVSGSASTQKSTVNFLFLYLGLKPE</sequence>
<evidence type="ECO:0000313" key="2">
    <source>
        <dbReference type="Proteomes" id="UP000604341"/>
    </source>
</evidence>
<evidence type="ECO:0008006" key="3">
    <source>
        <dbReference type="Google" id="ProtNLM"/>
    </source>
</evidence>
<proteinExistence type="predicted"/>
<dbReference type="RefSeq" id="WP_189067604.1">
    <property type="nucleotide sequence ID" value="NZ_BMPE01000001.1"/>
</dbReference>
<evidence type="ECO:0000313" key="1">
    <source>
        <dbReference type="EMBL" id="GGK91593.1"/>
    </source>
</evidence>
<name>A0ABQ2FGR9_9DEIO</name>
<reference evidence="2" key="1">
    <citation type="journal article" date="2019" name="Int. J. Syst. Evol. Microbiol.">
        <title>The Global Catalogue of Microorganisms (GCM) 10K type strain sequencing project: providing services to taxonomists for standard genome sequencing and annotation.</title>
        <authorList>
            <consortium name="The Broad Institute Genomics Platform"/>
            <consortium name="The Broad Institute Genome Sequencing Center for Infectious Disease"/>
            <person name="Wu L."/>
            <person name="Ma J."/>
        </authorList>
    </citation>
    <scope>NUCLEOTIDE SEQUENCE [LARGE SCALE GENOMIC DNA]</scope>
    <source>
        <strain evidence="2">JCM 19173</strain>
    </source>
</reference>
<gene>
    <name evidence="1" type="ORF">GCM10010844_07640</name>
</gene>
<dbReference type="Proteomes" id="UP000604341">
    <property type="component" value="Unassembled WGS sequence"/>
</dbReference>
<organism evidence="1 2">
    <name type="scientific">Deinococcus radiotolerans</name>
    <dbReference type="NCBI Taxonomy" id="1309407"/>
    <lineage>
        <taxon>Bacteria</taxon>
        <taxon>Thermotogati</taxon>
        <taxon>Deinococcota</taxon>
        <taxon>Deinococci</taxon>
        <taxon>Deinococcales</taxon>
        <taxon>Deinococcaceae</taxon>
        <taxon>Deinococcus</taxon>
    </lineage>
</organism>